<evidence type="ECO:0000256" key="1">
    <source>
        <dbReference type="SAM" id="MobiDB-lite"/>
    </source>
</evidence>
<dbReference type="EMBL" id="PNEN01000421">
    <property type="protein sequence ID" value="PPJ59078.1"/>
    <property type="molecule type" value="Genomic_DNA"/>
</dbReference>
<comment type="caution">
    <text evidence="2">The sequence shown here is derived from an EMBL/GenBank/DDBJ whole genome shotgun (WGS) entry which is preliminary data.</text>
</comment>
<feature type="region of interest" description="Disordered" evidence="1">
    <location>
        <begin position="133"/>
        <end position="159"/>
    </location>
</feature>
<proteinExistence type="predicted"/>
<name>A0A2S6CH77_9PEZI</name>
<evidence type="ECO:0000313" key="2">
    <source>
        <dbReference type="EMBL" id="PPJ59078.1"/>
    </source>
</evidence>
<dbReference type="AlphaFoldDB" id="A0A2S6CH77"/>
<feature type="region of interest" description="Disordered" evidence="1">
    <location>
        <begin position="243"/>
        <end position="265"/>
    </location>
</feature>
<evidence type="ECO:0000313" key="3">
    <source>
        <dbReference type="Proteomes" id="UP000237631"/>
    </source>
</evidence>
<dbReference type="Proteomes" id="UP000237631">
    <property type="component" value="Unassembled WGS sequence"/>
</dbReference>
<keyword evidence="3" id="KW-1185">Reference proteome</keyword>
<reference evidence="3" key="1">
    <citation type="journal article" date="2017" name="bioRxiv">
        <title>Conservation of a gene cluster reveals novel cercosporin biosynthetic mechanisms and extends production to the genus Colletotrichum.</title>
        <authorList>
            <person name="de Jonge R."/>
            <person name="Ebert M.K."/>
            <person name="Huitt-Roehl C.R."/>
            <person name="Pal P."/>
            <person name="Suttle J.C."/>
            <person name="Spanner R.E."/>
            <person name="Neubauer J.D."/>
            <person name="Jurick W.M.II."/>
            <person name="Stott K.A."/>
            <person name="Secor G.A."/>
            <person name="Thomma B.P.H.J."/>
            <person name="Van de Peer Y."/>
            <person name="Townsend C.A."/>
            <person name="Bolton M.D."/>
        </authorList>
    </citation>
    <scope>NUCLEOTIDE SEQUENCE [LARGE SCALE GENOMIC DNA]</scope>
    <source>
        <strain evidence="3">CBS538.71</strain>
    </source>
</reference>
<organism evidence="2 3">
    <name type="scientific">Cercospora berteroae</name>
    <dbReference type="NCBI Taxonomy" id="357750"/>
    <lineage>
        <taxon>Eukaryota</taxon>
        <taxon>Fungi</taxon>
        <taxon>Dikarya</taxon>
        <taxon>Ascomycota</taxon>
        <taxon>Pezizomycotina</taxon>
        <taxon>Dothideomycetes</taxon>
        <taxon>Dothideomycetidae</taxon>
        <taxon>Mycosphaerellales</taxon>
        <taxon>Mycosphaerellaceae</taxon>
        <taxon>Cercospora</taxon>
    </lineage>
</organism>
<protein>
    <submittedName>
        <fullName evidence="2">Uncharacterized protein</fullName>
    </submittedName>
</protein>
<dbReference type="OrthoDB" id="3649578at2759"/>
<feature type="compositionally biased region" description="Basic and acidic residues" evidence="1">
    <location>
        <begin position="142"/>
        <end position="159"/>
    </location>
</feature>
<sequence length="455" mass="51082">METTDTIGRGWYGVIIVPKKQKDESLHDKAMRKAAKIIVQTRPDLAIGDFGKPARERDHKVAFVLDSSGNIVVPKKRKDETRGDKAARKAAEMAVNMQMANTVRIREAAASNGSQDHGVVDLAGDDWQYRRAEEAEGPPGGKADRSGENRQPRIAGKDWKGEWDSDGCVSARYGALPSLQFGSSRVGRPAIETMEKKCSDYGVSNFSGSWLWAKTANGSWVLTCHHCYNSRYQKRWRKIRTESRDHAAENKGSGMFDEEPPRGTVSGYETAQVKETALRDAEGEGNMLKKRKSETAEQRAVRKAAERASYSTMTAPAGVLLDVQEPKRDRTQEGSYLAAKQRKQESRNALVATARGGDEVELFGLGKFRARTWLPVRPEMASQVQECVECGNTQAQRYRWALRGRKTWLLICDTCYKRAWTAERRGQKAEKKKVDPYYGARSDYIFQGKLDNVPY</sequence>
<accession>A0A2S6CH77</accession>
<gene>
    <name evidence="2" type="ORF">CBER1_01735</name>
</gene>